<dbReference type="PANTHER" id="PTHR46113">
    <property type="entry name" value="SNAC DOMAIN-CONTAINING PROTEIN"/>
    <property type="match status" value="1"/>
</dbReference>
<evidence type="ECO:0000313" key="1">
    <source>
        <dbReference type="EMBL" id="GBP35414.1"/>
    </source>
</evidence>
<comment type="caution">
    <text evidence="1">The sequence shown here is derived from an EMBL/GenBank/DDBJ whole genome shotgun (WGS) entry which is preliminary data.</text>
</comment>
<sequence>MRSILGGDTEKKLKLRPPGTMAQIKLSTKLVSEKSKQFLSRLHIDDSFLQVNVSSWDNDAAFLEAKRRINRLKVVNDTAERAVKLMTDYNSATIIAKTILVRCIQELGNLYPDCKKTTYAKEKLP</sequence>
<dbReference type="PANTHER" id="PTHR46113:SF1">
    <property type="entry name" value="PEPTIDASE M17 LEUCYL AMINOPEPTIDASE N-TERMINAL DOMAIN-CONTAINING PROTEIN"/>
    <property type="match status" value="1"/>
</dbReference>
<dbReference type="EMBL" id="BGZK01000303">
    <property type="protein sequence ID" value="GBP35414.1"/>
    <property type="molecule type" value="Genomic_DNA"/>
</dbReference>
<protein>
    <submittedName>
        <fullName evidence="1">Uncharacterized protein</fullName>
    </submittedName>
</protein>
<reference evidence="1 2" key="1">
    <citation type="journal article" date="2019" name="Commun. Biol.">
        <title>The bagworm genome reveals a unique fibroin gene that provides high tensile strength.</title>
        <authorList>
            <person name="Kono N."/>
            <person name="Nakamura H."/>
            <person name="Ohtoshi R."/>
            <person name="Tomita M."/>
            <person name="Numata K."/>
            <person name="Arakawa K."/>
        </authorList>
    </citation>
    <scope>NUCLEOTIDE SEQUENCE [LARGE SCALE GENOMIC DNA]</scope>
</reference>
<dbReference type="Proteomes" id="UP000299102">
    <property type="component" value="Unassembled WGS sequence"/>
</dbReference>
<name>A0A4C1VBT7_EUMVA</name>
<evidence type="ECO:0000313" key="2">
    <source>
        <dbReference type="Proteomes" id="UP000299102"/>
    </source>
</evidence>
<proteinExistence type="predicted"/>
<dbReference type="AlphaFoldDB" id="A0A4C1VBT7"/>
<organism evidence="1 2">
    <name type="scientific">Eumeta variegata</name>
    <name type="common">Bagworm moth</name>
    <name type="synonym">Eumeta japonica</name>
    <dbReference type="NCBI Taxonomy" id="151549"/>
    <lineage>
        <taxon>Eukaryota</taxon>
        <taxon>Metazoa</taxon>
        <taxon>Ecdysozoa</taxon>
        <taxon>Arthropoda</taxon>
        <taxon>Hexapoda</taxon>
        <taxon>Insecta</taxon>
        <taxon>Pterygota</taxon>
        <taxon>Neoptera</taxon>
        <taxon>Endopterygota</taxon>
        <taxon>Lepidoptera</taxon>
        <taxon>Glossata</taxon>
        <taxon>Ditrysia</taxon>
        <taxon>Tineoidea</taxon>
        <taxon>Psychidae</taxon>
        <taxon>Oiketicinae</taxon>
        <taxon>Eumeta</taxon>
    </lineage>
</organism>
<accession>A0A4C1VBT7</accession>
<keyword evidence="2" id="KW-1185">Reference proteome</keyword>
<dbReference type="OrthoDB" id="6626714at2759"/>
<gene>
    <name evidence="1" type="ORF">EVAR_94865_1</name>
</gene>